<dbReference type="AlphaFoldDB" id="A0A0N7LUZ3"/>
<keyword evidence="3 6" id="KW-0812">Transmembrane</keyword>
<dbReference type="Proteomes" id="UP000051587">
    <property type="component" value="Unassembled WGS sequence"/>
</dbReference>
<evidence type="ECO:0000259" key="7">
    <source>
        <dbReference type="Pfam" id="PF04138"/>
    </source>
</evidence>
<dbReference type="STRING" id="53501.SAMN04488043_102137"/>
<name>A0A0N7LUZ3_THAGE</name>
<proteinExistence type="inferred from homology"/>
<dbReference type="InterPro" id="IPR051401">
    <property type="entry name" value="GtrA_CellWall_Glycosyl"/>
</dbReference>
<evidence type="ECO:0000256" key="1">
    <source>
        <dbReference type="ARBA" id="ARBA00004141"/>
    </source>
</evidence>
<evidence type="ECO:0000313" key="8">
    <source>
        <dbReference type="EMBL" id="CUH64858.1"/>
    </source>
</evidence>
<organism evidence="8 9">
    <name type="scientific">Thalassovita gelatinovora</name>
    <name type="common">Thalassobius gelatinovorus</name>
    <dbReference type="NCBI Taxonomy" id="53501"/>
    <lineage>
        <taxon>Bacteria</taxon>
        <taxon>Pseudomonadati</taxon>
        <taxon>Pseudomonadota</taxon>
        <taxon>Alphaproteobacteria</taxon>
        <taxon>Rhodobacterales</taxon>
        <taxon>Roseobacteraceae</taxon>
        <taxon>Thalassovita</taxon>
    </lineage>
</organism>
<protein>
    <submittedName>
        <fullName evidence="8">GtrA-like protein</fullName>
    </submittedName>
</protein>
<dbReference type="RefSeq" id="WP_058262259.1">
    <property type="nucleotide sequence ID" value="NZ_CP051181.1"/>
</dbReference>
<dbReference type="EMBL" id="CYSA01000015">
    <property type="protein sequence ID" value="CUH64858.1"/>
    <property type="molecule type" value="Genomic_DNA"/>
</dbReference>
<dbReference type="GO" id="GO:0005886">
    <property type="term" value="C:plasma membrane"/>
    <property type="evidence" value="ECO:0007669"/>
    <property type="project" value="TreeGrafter"/>
</dbReference>
<evidence type="ECO:0000256" key="2">
    <source>
        <dbReference type="ARBA" id="ARBA00009399"/>
    </source>
</evidence>
<evidence type="ECO:0000256" key="4">
    <source>
        <dbReference type="ARBA" id="ARBA00022989"/>
    </source>
</evidence>
<feature type="transmembrane region" description="Helical" evidence="6">
    <location>
        <begin position="36"/>
        <end position="53"/>
    </location>
</feature>
<dbReference type="InterPro" id="IPR007267">
    <property type="entry name" value="GtrA_DPMS_TM"/>
</dbReference>
<evidence type="ECO:0000313" key="9">
    <source>
        <dbReference type="Proteomes" id="UP000051587"/>
    </source>
</evidence>
<keyword evidence="4 6" id="KW-1133">Transmembrane helix</keyword>
<feature type="transmembrane region" description="Helical" evidence="6">
    <location>
        <begin position="73"/>
        <end position="99"/>
    </location>
</feature>
<comment type="similarity">
    <text evidence="2">Belongs to the GtrA family.</text>
</comment>
<gene>
    <name evidence="8" type="ORF">TG4357_01538</name>
</gene>
<evidence type="ECO:0000256" key="3">
    <source>
        <dbReference type="ARBA" id="ARBA00022692"/>
    </source>
</evidence>
<feature type="domain" description="GtrA/DPMS transmembrane" evidence="7">
    <location>
        <begin position="4"/>
        <end position="134"/>
    </location>
</feature>
<feature type="transmembrane region" description="Helical" evidence="6">
    <location>
        <begin position="111"/>
        <end position="128"/>
    </location>
</feature>
<evidence type="ECO:0000256" key="6">
    <source>
        <dbReference type="SAM" id="Phobius"/>
    </source>
</evidence>
<sequence length="144" mass="15788">MFIKFLICSGLAAVVNLTTGYFLYGVMGFNGPLEYAGSVALAFVMGMAVSFVLNRAYTYDPSGRHPKEEVRDFFLVSVVGLGLTTLLAHLFLTGLRWVVAGQWGLPVAPETAAHIMAVGFTAFYSFFAHRHVSFRPANPDNYLL</sequence>
<dbReference type="PANTHER" id="PTHR38459:SF1">
    <property type="entry name" value="PROPHAGE BACTOPRENOL-LINKED GLUCOSE TRANSLOCASE HOMOLOG"/>
    <property type="match status" value="1"/>
</dbReference>
<reference evidence="8 9" key="1">
    <citation type="submission" date="2015-09" db="EMBL/GenBank/DDBJ databases">
        <authorList>
            <consortium name="Swine Surveillance"/>
        </authorList>
    </citation>
    <scope>NUCLEOTIDE SEQUENCE [LARGE SCALE GENOMIC DNA]</scope>
    <source>
        <strain evidence="8 9">CECT 4357</strain>
    </source>
</reference>
<keyword evidence="9" id="KW-1185">Reference proteome</keyword>
<comment type="subcellular location">
    <subcellularLocation>
        <location evidence="1">Membrane</location>
        <topology evidence="1">Multi-pass membrane protein</topology>
    </subcellularLocation>
</comment>
<accession>A0A0N7LUZ3</accession>
<dbReference type="OrthoDB" id="7060875at2"/>
<dbReference type="Pfam" id="PF04138">
    <property type="entry name" value="GtrA_DPMS_TM"/>
    <property type="match status" value="1"/>
</dbReference>
<evidence type="ECO:0000256" key="5">
    <source>
        <dbReference type="ARBA" id="ARBA00023136"/>
    </source>
</evidence>
<dbReference type="PANTHER" id="PTHR38459">
    <property type="entry name" value="PROPHAGE BACTOPRENOL-LINKED GLUCOSE TRANSLOCASE HOMOLOG"/>
    <property type="match status" value="1"/>
</dbReference>
<keyword evidence="5 6" id="KW-0472">Membrane</keyword>
<dbReference type="GO" id="GO:0000271">
    <property type="term" value="P:polysaccharide biosynthetic process"/>
    <property type="evidence" value="ECO:0007669"/>
    <property type="project" value="InterPro"/>
</dbReference>